<sequence length="292" mass="31120">MKKKPGQEARDARHGHDYHFPDRDAAVQPAEIATGRLARSSRPVAAIQLLSQVVRQQHGVDDVDGEGSFFGHRLGHPGPSATPARRPQPHRVPVVADGDGVALVGGRVGGQRAHRHPVERLEQLPAVGGRRAVVQQDGEPVVGAEASELRLELGQGFVFGAEHREAAGARGALPEELARVPRLGDEAGEVVAGAARGDNVRERPLLRRVGCAPMAGVVDASELKPGSFARLVVVRGDLGHELRLLQREGPVPTARVVDASEREPGQPCLAVAARCSASRNDEQKNEQKRCGH</sequence>
<organism evidence="2 3">
    <name type="scientific">Triticum urartu</name>
    <name type="common">Red wild einkorn</name>
    <name type="synonym">Crithodium urartu</name>
    <dbReference type="NCBI Taxonomy" id="4572"/>
    <lineage>
        <taxon>Eukaryota</taxon>
        <taxon>Viridiplantae</taxon>
        <taxon>Streptophyta</taxon>
        <taxon>Embryophyta</taxon>
        <taxon>Tracheophyta</taxon>
        <taxon>Spermatophyta</taxon>
        <taxon>Magnoliopsida</taxon>
        <taxon>Liliopsida</taxon>
        <taxon>Poales</taxon>
        <taxon>Poaceae</taxon>
        <taxon>BOP clade</taxon>
        <taxon>Pooideae</taxon>
        <taxon>Triticodae</taxon>
        <taxon>Triticeae</taxon>
        <taxon>Triticinae</taxon>
        <taxon>Triticum</taxon>
    </lineage>
</organism>
<reference evidence="2" key="2">
    <citation type="submission" date="2018-03" db="EMBL/GenBank/DDBJ databases">
        <title>The Triticum urartu genome reveals the dynamic nature of wheat genome evolution.</title>
        <authorList>
            <person name="Ling H."/>
            <person name="Ma B."/>
            <person name="Shi X."/>
            <person name="Liu H."/>
            <person name="Dong L."/>
            <person name="Sun H."/>
            <person name="Cao Y."/>
            <person name="Gao Q."/>
            <person name="Zheng S."/>
            <person name="Li Y."/>
            <person name="Yu Y."/>
            <person name="Du H."/>
            <person name="Qi M."/>
            <person name="Li Y."/>
            <person name="Yu H."/>
            <person name="Cui Y."/>
            <person name="Wang N."/>
            <person name="Chen C."/>
            <person name="Wu H."/>
            <person name="Zhao Y."/>
            <person name="Zhang J."/>
            <person name="Li Y."/>
            <person name="Zhou W."/>
            <person name="Zhang B."/>
            <person name="Hu W."/>
            <person name="Eijk M."/>
            <person name="Tang J."/>
            <person name="Witsenboer H."/>
            <person name="Zhao S."/>
            <person name="Li Z."/>
            <person name="Zhang A."/>
            <person name="Wang D."/>
            <person name="Liang C."/>
        </authorList>
    </citation>
    <scope>NUCLEOTIDE SEQUENCE [LARGE SCALE GENOMIC DNA]</scope>
    <source>
        <strain evidence="2">cv. G1812</strain>
    </source>
</reference>
<protein>
    <submittedName>
        <fullName evidence="2">Uncharacterized protein</fullName>
    </submittedName>
</protein>
<gene>
    <name evidence="2" type="primary">LOC125541232</name>
</gene>
<reference evidence="3" key="1">
    <citation type="journal article" date="2013" name="Nature">
        <title>Draft genome of the wheat A-genome progenitor Triticum urartu.</title>
        <authorList>
            <person name="Ling H.Q."/>
            <person name="Zhao S."/>
            <person name="Liu D."/>
            <person name="Wang J."/>
            <person name="Sun H."/>
            <person name="Zhang C."/>
            <person name="Fan H."/>
            <person name="Li D."/>
            <person name="Dong L."/>
            <person name="Tao Y."/>
            <person name="Gao C."/>
            <person name="Wu H."/>
            <person name="Li Y."/>
            <person name="Cui Y."/>
            <person name="Guo X."/>
            <person name="Zheng S."/>
            <person name="Wang B."/>
            <person name="Yu K."/>
            <person name="Liang Q."/>
            <person name="Yang W."/>
            <person name="Lou X."/>
            <person name="Chen J."/>
            <person name="Feng M."/>
            <person name="Jian J."/>
            <person name="Zhang X."/>
            <person name="Luo G."/>
            <person name="Jiang Y."/>
            <person name="Liu J."/>
            <person name="Wang Z."/>
            <person name="Sha Y."/>
            <person name="Zhang B."/>
            <person name="Wu H."/>
            <person name="Tang D."/>
            <person name="Shen Q."/>
            <person name="Xue P."/>
            <person name="Zou S."/>
            <person name="Wang X."/>
            <person name="Liu X."/>
            <person name="Wang F."/>
            <person name="Yang Y."/>
            <person name="An X."/>
            <person name="Dong Z."/>
            <person name="Zhang K."/>
            <person name="Zhang X."/>
            <person name="Luo M.C."/>
            <person name="Dvorak J."/>
            <person name="Tong Y."/>
            <person name="Wang J."/>
            <person name="Yang H."/>
            <person name="Li Z."/>
            <person name="Wang D."/>
            <person name="Zhang A."/>
            <person name="Wang J."/>
        </authorList>
    </citation>
    <scope>NUCLEOTIDE SEQUENCE</scope>
    <source>
        <strain evidence="3">cv. G1812</strain>
    </source>
</reference>
<keyword evidence="3" id="KW-1185">Reference proteome</keyword>
<dbReference type="AlphaFoldDB" id="A0A8R7PBT5"/>
<evidence type="ECO:0000313" key="2">
    <source>
        <dbReference type="EnsemblPlants" id="TuG1812G0200001735.01.T02"/>
    </source>
</evidence>
<dbReference type="Gramene" id="TuG1812G0200001735.01.T02">
    <property type="protein sequence ID" value="TuG1812G0200001735.01.T02"/>
    <property type="gene ID" value="TuG1812G0200001735.01"/>
</dbReference>
<accession>A0A8R7PBT5</accession>
<reference evidence="2" key="3">
    <citation type="submission" date="2022-06" db="UniProtKB">
        <authorList>
            <consortium name="EnsemblPlants"/>
        </authorList>
    </citation>
    <scope>IDENTIFICATION</scope>
</reference>
<feature type="region of interest" description="Disordered" evidence="1">
    <location>
        <begin position="1"/>
        <end position="24"/>
    </location>
</feature>
<dbReference type="EnsemblPlants" id="TuG1812G0200001735.01.T02">
    <property type="protein sequence ID" value="TuG1812G0200001735.01.T02"/>
    <property type="gene ID" value="TuG1812G0200001735.01"/>
</dbReference>
<name>A0A8R7PBT5_TRIUA</name>
<proteinExistence type="predicted"/>
<evidence type="ECO:0000313" key="3">
    <source>
        <dbReference type="Proteomes" id="UP000015106"/>
    </source>
</evidence>
<evidence type="ECO:0000256" key="1">
    <source>
        <dbReference type="SAM" id="MobiDB-lite"/>
    </source>
</evidence>
<dbReference type="Proteomes" id="UP000015106">
    <property type="component" value="Chromosome 2"/>
</dbReference>